<evidence type="ECO:0000313" key="1">
    <source>
        <dbReference type="EMBL" id="VTZ51171.1"/>
    </source>
</evidence>
<dbReference type="Proteomes" id="UP000485880">
    <property type="component" value="Unassembled WGS sequence"/>
</dbReference>
<dbReference type="AlphaFoldDB" id="A0A8B6M9K6"/>
<comment type="caution">
    <text evidence="1">The sequence shown here is derived from an EMBL/GenBank/DDBJ whole genome shotgun (WGS) entry which is preliminary data.</text>
</comment>
<organism evidence="1 2">
    <name type="scientific">Methylocella tundrae</name>
    <dbReference type="NCBI Taxonomy" id="227605"/>
    <lineage>
        <taxon>Bacteria</taxon>
        <taxon>Pseudomonadati</taxon>
        <taxon>Pseudomonadota</taxon>
        <taxon>Alphaproteobacteria</taxon>
        <taxon>Hyphomicrobiales</taxon>
        <taxon>Beijerinckiaceae</taxon>
        <taxon>Methylocella</taxon>
    </lineage>
</organism>
<keyword evidence="2" id="KW-1185">Reference proteome</keyword>
<evidence type="ECO:0000313" key="2">
    <source>
        <dbReference type="Proteomes" id="UP000485880"/>
    </source>
</evidence>
<name>A0A8B6M9K6_METTU</name>
<dbReference type="InterPro" id="IPR041160">
    <property type="entry name" value="LD_cluster2"/>
</dbReference>
<dbReference type="RefSeq" id="WP_174513068.1">
    <property type="nucleotide sequence ID" value="NZ_CABFMQ020000090.1"/>
</dbReference>
<accession>A0A8B6M9K6</accession>
<protein>
    <submittedName>
        <fullName evidence="1">Uncharacterized protein</fullName>
    </submittedName>
</protein>
<sequence>MNAIPNLHGRVVALSMSPPADLGRLGFPTTEFDQVVFNLCMRVIRAQGRILFGGHLQEGGITARMFECIAHAYAPPALREGGRMAKPFLHLLPLSEFRRVSFARVFEIQSQFGSFLETRVIVDENVHLSVSRRSDKLTIHDTEGKRAPFIIDTPADFAKFSSDLPTRREADALTAMRNAARILTRARIALGGKRGDLGVSGDRDRFFGAMPGIYEETISSIESRTPFVVLGAYGGAARDVAIDLGLIDPNLETPYLGEIQPDYGDARARMREMGRELSQADRDTAVEFVLREDCEVLARDVIAVIARRLEPSQTRFR</sequence>
<gene>
    <name evidence="1" type="ORF">MPC4_320003</name>
</gene>
<proteinExistence type="predicted"/>
<dbReference type="Pfam" id="PF18163">
    <property type="entry name" value="LD_cluster2"/>
    <property type="match status" value="1"/>
</dbReference>
<dbReference type="EMBL" id="CABFMQ020000090">
    <property type="protein sequence ID" value="VTZ51171.1"/>
    <property type="molecule type" value="Genomic_DNA"/>
</dbReference>
<reference evidence="1 2" key="1">
    <citation type="submission" date="2019-05" db="EMBL/GenBank/DDBJ databases">
        <authorList>
            <person name="Farhan Ul Haque M."/>
        </authorList>
    </citation>
    <scope>NUCLEOTIDE SEQUENCE [LARGE SCALE GENOMIC DNA]</scope>
    <source>
        <strain evidence="1">2</strain>
    </source>
</reference>